<accession>A0AAW6BP17</accession>
<proteinExistence type="predicted"/>
<sequence>MAGIAQGIDEWEDVARDKSISNRAWAHHGMGDGNIYYNPIKGQILFSHWAGMVRVYSSRGFNDSYTEDHRLVSV</sequence>
<dbReference type="RefSeq" id="WP_262977929.1">
    <property type="nucleotide sequence ID" value="NZ_JAQMFO010000025.1"/>
</dbReference>
<evidence type="ECO:0000313" key="1">
    <source>
        <dbReference type="EMBL" id="MDB6373475.1"/>
    </source>
</evidence>
<dbReference type="AlphaFoldDB" id="A0AAW6BP17"/>
<evidence type="ECO:0000313" key="2">
    <source>
        <dbReference type="Proteomes" id="UP001212996"/>
    </source>
</evidence>
<organism evidence="1 2">
    <name type="scientific">Photorhabdus bodei</name>
    <dbReference type="NCBI Taxonomy" id="2029681"/>
    <lineage>
        <taxon>Bacteria</taxon>
        <taxon>Pseudomonadati</taxon>
        <taxon>Pseudomonadota</taxon>
        <taxon>Gammaproteobacteria</taxon>
        <taxon>Enterobacterales</taxon>
        <taxon>Morganellaceae</taxon>
        <taxon>Photorhabdus</taxon>
    </lineage>
</organism>
<comment type="caution">
    <text evidence="1">The sequence shown here is derived from an EMBL/GenBank/DDBJ whole genome shotgun (WGS) entry which is preliminary data.</text>
</comment>
<gene>
    <name evidence="1" type="ORF">PH362_16425</name>
</gene>
<protein>
    <submittedName>
        <fullName evidence="1">Uncharacterized protein</fullName>
    </submittedName>
</protein>
<name>A0AAW6BP17_9GAMM</name>
<reference evidence="1" key="1">
    <citation type="submission" date="2023-01" db="EMBL/GenBank/DDBJ databases">
        <title>Genome sequencing of Photorhabdus bodei 09-20.</title>
        <authorList>
            <person name="Kalindamar S."/>
            <person name="Kumru S."/>
        </authorList>
    </citation>
    <scope>NUCLEOTIDE SEQUENCE</scope>
    <source>
        <strain evidence="1">09-20</strain>
    </source>
</reference>
<dbReference type="EMBL" id="JAQMFO010000025">
    <property type="protein sequence ID" value="MDB6373475.1"/>
    <property type="molecule type" value="Genomic_DNA"/>
</dbReference>
<dbReference type="Proteomes" id="UP001212996">
    <property type="component" value="Unassembled WGS sequence"/>
</dbReference>